<dbReference type="InterPro" id="IPR016039">
    <property type="entry name" value="Thiolase-like"/>
</dbReference>
<evidence type="ECO:0000256" key="1">
    <source>
        <dbReference type="ARBA" id="ARBA00022679"/>
    </source>
</evidence>
<dbReference type="RefSeq" id="WP_102243769.1">
    <property type="nucleotide sequence ID" value="NZ_CP025704.1"/>
</dbReference>
<dbReference type="EMBL" id="CP025704">
    <property type="protein sequence ID" value="AUN98478.1"/>
    <property type="molecule type" value="Genomic_DNA"/>
</dbReference>
<dbReference type="Gene3D" id="3.40.47.10">
    <property type="match status" value="1"/>
</dbReference>
<dbReference type="PANTHER" id="PTHR34069">
    <property type="entry name" value="3-OXOACYL-[ACYL-CARRIER-PROTEIN] SYNTHASE 3"/>
    <property type="match status" value="1"/>
</dbReference>
<dbReference type="PANTHER" id="PTHR34069:SF2">
    <property type="entry name" value="BETA-KETOACYL-[ACYL-CARRIER-PROTEIN] SYNTHASE III"/>
    <property type="match status" value="1"/>
</dbReference>
<dbReference type="OrthoDB" id="9786707at2"/>
<reference evidence="3 4" key="1">
    <citation type="submission" date="2018-01" db="EMBL/GenBank/DDBJ databases">
        <title>Complete genome sequence of Bacteriovorax stolpii DSM12778.</title>
        <authorList>
            <person name="Tang B."/>
            <person name="Chang J."/>
        </authorList>
    </citation>
    <scope>NUCLEOTIDE SEQUENCE [LARGE SCALE GENOMIC DNA]</scope>
    <source>
        <strain evidence="3 4">DSM 12778</strain>
    </source>
</reference>
<dbReference type="Pfam" id="PF08541">
    <property type="entry name" value="ACP_syn_III_C"/>
    <property type="match status" value="1"/>
</dbReference>
<dbReference type="InterPro" id="IPR013751">
    <property type="entry name" value="ACP_syn_III_N"/>
</dbReference>
<organism evidence="3 4">
    <name type="scientific">Bacteriovorax stolpii</name>
    <name type="common">Bdellovibrio stolpii</name>
    <dbReference type="NCBI Taxonomy" id="960"/>
    <lineage>
        <taxon>Bacteria</taxon>
        <taxon>Pseudomonadati</taxon>
        <taxon>Bdellovibrionota</taxon>
        <taxon>Bacteriovoracia</taxon>
        <taxon>Bacteriovoracales</taxon>
        <taxon>Bacteriovoracaceae</taxon>
        <taxon>Bacteriovorax</taxon>
    </lineage>
</organism>
<evidence type="ECO:0000256" key="2">
    <source>
        <dbReference type="ARBA" id="ARBA00023315"/>
    </source>
</evidence>
<accession>A0A2K9NSK1</accession>
<proteinExistence type="predicted"/>
<keyword evidence="4" id="KW-1185">Reference proteome</keyword>
<dbReference type="SUPFAM" id="SSF53901">
    <property type="entry name" value="Thiolase-like"/>
    <property type="match status" value="2"/>
</dbReference>
<gene>
    <name evidence="3" type="ORF">C0V70_10245</name>
</gene>
<dbReference type="GO" id="GO:0044550">
    <property type="term" value="P:secondary metabolite biosynthetic process"/>
    <property type="evidence" value="ECO:0007669"/>
    <property type="project" value="TreeGrafter"/>
</dbReference>
<dbReference type="InterPro" id="IPR013747">
    <property type="entry name" value="ACP_syn_III_C"/>
</dbReference>
<name>A0A2K9NSK1_BACTC</name>
<dbReference type="GO" id="GO:0004315">
    <property type="term" value="F:3-oxoacyl-[acyl-carrier-protein] synthase activity"/>
    <property type="evidence" value="ECO:0007669"/>
    <property type="project" value="InterPro"/>
</dbReference>
<sequence length="344" mass="38262">MTFINLKKAAVWLPEGFEDAAHIARESGVPEHVVSQKMGIVRKCRADRNTHPGDMAVNAARKVLKGIDPLSIDMVIWTGSEYKDYIVWTAGIYVQRELGLKNARAFDISARCSNKILGLHLAKSLMLTDKKINRVLLCGGHKTGDLVNYKDANTRFLYNLADGGSAILLEKSDVAENPLLDSSIITDGDFTTDVIVPGGGTRHPWKEGIDVSMSYLQVPDVDGMRERLEKRSITNFLQVIREASNNELKKPIDYLAILHMKKSAHDAILEPMELKQEQSIYLDHYGHFGAPDQVLSLGLAEKRGKLKKGDHVVLASAGIGYMWSAMSLRWDTNTFDTNELQDLG</sequence>
<evidence type="ECO:0000313" key="3">
    <source>
        <dbReference type="EMBL" id="AUN98478.1"/>
    </source>
</evidence>
<dbReference type="AlphaFoldDB" id="A0A2K9NSK1"/>
<protein>
    <submittedName>
        <fullName evidence="3">Uncharacterized protein</fullName>
    </submittedName>
</protein>
<dbReference type="KEGG" id="bsto:C0V70_10245"/>
<dbReference type="Proteomes" id="UP000235584">
    <property type="component" value="Chromosome"/>
</dbReference>
<keyword evidence="2" id="KW-0012">Acyltransferase</keyword>
<dbReference type="Pfam" id="PF08545">
    <property type="entry name" value="ACP_syn_III"/>
    <property type="match status" value="1"/>
</dbReference>
<dbReference type="NCBIfam" id="NF005308">
    <property type="entry name" value="PRK06840.1"/>
    <property type="match status" value="1"/>
</dbReference>
<keyword evidence="1" id="KW-0808">Transferase</keyword>
<dbReference type="GO" id="GO:0006633">
    <property type="term" value="P:fatty acid biosynthetic process"/>
    <property type="evidence" value="ECO:0007669"/>
    <property type="project" value="InterPro"/>
</dbReference>
<evidence type="ECO:0000313" key="4">
    <source>
        <dbReference type="Proteomes" id="UP000235584"/>
    </source>
</evidence>